<comment type="caution">
    <text evidence="1">The sequence shown here is derived from an EMBL/GenBank/DDBJ whole genome shotgun (WGS) entry which is preliminary data.</text>
</comment>
<dbReference type="PROSITE" id="PS51409">
    <property type="entry name" value="ARGINASE_2"/>
    <property type="match status" value="1"/>
</dbReference>
<evidence type="ECO:0008006" key="2">
    <source>
        <dbReference type="Google" id="ProtNLM"/>
    </source>
</evidence>
<protein>
    <recommendedName>
        <fullName evidence="2">Arginase</fullName>
    </recommendedName>
</protein>
<sequence length="102" mass="11413">MFIVKIPGINGLGETKGCEKAGNAMVEALKEIYSNERGAPIDTKLLDLEEIHLDNSNLEMSNNLIYKNSLEVFEEKPKTIFLGGDHSISFSTTRAFLEYCKK</sequence>
<name>X1JY61_9ZZZZ</name>
<dbReference type="SUPFAM" id="SSF52768">
    <property type="entry name" value="Arginase/deacetylase"/>
    <property type="match status" value="1"/>
</dbReference>
<reference evidence="1" key="1">
    <citation type="journal article" date="2014" name="Front. Microbiol.">
        <title>High frequency of phylogenetically diverse reductive dehalogenase-homologous genes in deep subseafloor sedimentary metagenomes.</title>
        <authorList>
            <person name="Kawai M."/>
            <person name="Futagami T."/>
            <person name="Toyoda A."/>
            <person name="Takaki Y."/>
            <person name="Nishi S."/>
            <person name="Hori S."/>
            <person name="Arai W."/>
            <person name="Tsubouchi T."/>
            <person name="Morono Y."/>
            <person name="Uchiyama I."/>
            <person name="Ito T."/>
            <person name="Fujiyama A."/>
            <person name="Inagaki F."/>
            <person name="Takami H."/>
        </authorList>
    </citation>
    <scope>NUCLEOTIDE SEQUENCE</scope>
    <source>
        <strain evidence="1">Expedition CK06-06</strain>
    </source>
</reference>
<evidence type="ECO:0000313" key="1">
    <source>
        <dbReference type="EMBL" id="GAH74748.1"/>
    </source>
</evidence>
<dbReference type="InterPro" id="IPR006035">
    <property type="entry name" value="Ureohydrolase"/>
</dbReference>
<dbReference type="EMBL" id="BARU01026172">
    <property type="protein sequence ID" value="GAH74748.1"/>
    <property type="molecule type" value="Genomic_DNA"/>
</dbReference>
<feature type="non-terminal residue" evidence="1">
    <location>
        <position position="102"/>
    </location>
</feature>
<accession>X1JY61</accession>
<dbReference type="GO" id="GO:0046872">
    <property type="term" value="F:metal ion binding"/>
    <property type="evidence" value="ECO:0007669"/>
    <property type="project" value="InterPro"/>
</dbReference>
<proteinExistence type="predicted"/>
<gene>
    <name evidence="1" type="ORF">S03H2_42080</name>
</gene>
<dbReference type="Pfam" id="PF00491">
    <property type="entry name" value="Arginase"/>
    <property type="match status" value="1"/>
</dbReference>
<dbReference type="Gene3D" id="3.40.800.10">
    <property type="entry name" value="Ureohydrolase domain"/>
    <property type="match status" value="1"/>
</dbReference>
<dbReference type="AlphaFoldDB" id="X1JY61"/>
<dbReference type="InterPro" id="IPR023696">
    <property type="entry name" value="Ureohydrolase_dom_sf"/>
</dbReference>
<organism evidence="1">
    <name type="scientific">marine sediment metagenome</name>
    <dbReference type="NCBI Taxonomy" id="412755"/>
    <lineage>
        <taxon>unclassified sequences</taxon>
        <taxon>metagenomes</taxon>
        <taxon>ecological metagenomes</taxon>
    </lineage>
</organism>